<protein>
    <submittedName>
        <fullName evidence="1">Uncharacterized protein</fullName>
    </submittedName>
</protein>
<organism evidence="1 2">
    <name type="scientific">Candidatus Wolfebacteria bacterium GW2011_GWA2_47_9b</name>
    <dbReference type="NCBI Taxonomy" id="1619005"/>
    <lineage>
        <taxon>Bacteria</taxon>
        <taxon>Candidatus Wolfeibacteriota</taxon>
    </lineage>
</organism>
<evidence type="ECO:0000313" key="2">
    <source>
        <dbReference type="Proteomes" id="UP000033882"/>
    </source>
</evidence>
<proteinExistence type="predicted"/>
<gene>
    <name evidence="1" type="ORF">UY19_C0003G0021</name>
</gene>
<dbReference type="Proteomes" id="UP000033882">
    <property type="component" value="Unassembled WGS sequence"/>
</dbReference>
<dbReference type="AlphaFoldDB" id="A0A0G1U8A2"/>
<comment type="caution">
    <text evidence="1">The sequence shown here is derived from an EMBL/GenBank/DDBJ whole genome shotgun (WGS) entry which is preliminary data.</text>
</comment>
<sequence>MLLVRGPNQWGPATKQFAKHADSHLGFSIVVVRRPIAGMSEMILSNALPSEDPVMVSPFLNTGQNPMRTSSFAFLSDPVKTTARI</sequence>
<accession>A0A0G1U8A2</accession>
<evidence type="ECO:0000313" key="1">
    <source>
        <dbReference type="EMBL" id="KKU90366.1"/>
    </source>
</evidence>
<name>A0A0G1U8A2_9BACT</name>
<reference evidence="1 2" key="1">
    <citation type="journal article" date="2015" name="Nature">
        <title>rRNA introns, odd ribosomes, and small enigmatic genomes across a large radiation of phyla.</title>
        <authorList>
            <person name="Brown C.T."/>
            <person name="Hug L.A."/>
            <person name="Thomas B.C."/>
            <person name="Sharon I."/>
            <person name="Castelle C.J."/>
            <person name="Singh A."/>
            <person name="Wilkins M.J."/>
            <person name="Williams K.H."/>
            <person name="Banfield J.F."/>
        </authorList>
    </citation>
    <scope>NUCLEOTIDE SEQUENCE [LARGE SCALE GENOMIC DNA]</scope>
</reference>
<dbReference type="EMBL" id="LCPB01000003">
    <property type="protein sequence ID" value="KKU90366.1"/>
    <property type="molecule type" value="Genomic_DNA"/>
</dbReference>